<evidence type="ECO:0000256" key="1">
    <source>
        <dbReference type="SAM" id="Phobius"/>
    </source>
</evidence>
<name>W4G2V2_APHAT</name>
<dbReference type="RefSeq" id="XP_009837148.1">
    <property type="nucleotide sequence ID" value="XM_009838846.1"/>
</dbReference>
<protein>
    <submittedName>
        <fullName evidence="2">Uncharacterized protein</fullName>
    </submittedName>
</protein>
<dbReference type="OrthoDB" id="10566865at2759"/>
<organism evidence="2">
    <name type="scientific">Aphanomyces astaci</name>
    <name type="common">Crayfish plague agent</name>
    <dbReference type="NCBI Taxonomy" id="112090"/>
    <lineage>
        <taxon>Eukaryota</taxon>
        <taxon>Sar</taxon>
        <taxon>Stramenopiles</taxon>
        <taxon>Oomycota</taxon>
        <taxon>Saprolegniomycetes</taxon>
        <taxon>Saprolegniales</taxon>
        <taxon>Verrucalvaceae</taxon>
        <taxon>Aphanomyces</taxon>
    </lineage>
</organism>
<keyword evidence="1" id="KW-0812">Transmembrane</keyword>
<dbReference type="AlphaFoldDB" id="W4G2V2"/>
<sequence length="165" mass="18427">MVESTERYIVGTTPPASPLRNASPIVVLKSRSRGVVATWERMAAIAQMDMHRLKTEICRIRTRCDISMLCHTQPKFHFLEWMLDWVMAICEVLSFQGNTDLVNVITTAAYALSSLANPLDVSVNVASDIRYVCVYVTCILIGFASFATVYRVTNRGYVEGLALSD</sequence>
<dbReference type="GeneID" id="20813810"/>
<feature type="transmembrane region" description="Helical" evidence="1">
    <location>
        <begin position="129"/>
        <end position="150"/>
    </location>
</feature>
<dbReference type="EMBL" id="KI913149">
    <property type="protein sequence ID" value="ETV73273.1"/>
    <property type="molecule type" value="Genomic_DNA"/>
</dbReference>
<proteinExistence type="predicted"/>
<gene>
    <name evidence="2" type="ORF">H257_11814</name>
</gene>
<reference evidence="2" key="1">
    <citation type="submission" date="2013-12" db="EMBL/GenBank/DDBJ databases">
        <title>The Genome Sequence of Aphanomyces astaci APO3.</title>
        <authorList>
            <consortium name="The Broad Institute Genomics Platform"/>
            <person name="Russ C."/>
            <person name="Tyler B."/>
            <person name="van West P."/>
            <person name="Dieguez-Uribeondo J."/>
            <person name="Young S.K."/>
            <person name="Zeng Q."/>
            <person name="Gargeya S."/>
            <person name="Fitzgerald M."/>
            <person name="Abouelleil A."/>
            <person name="Alvarado L."/>
            <person name="Chapman S.B."/>
            <person name="Gainer-Dewar J."/>
            <person name="Goldberg J."/>
            <person name="Griggs A."/>
            <person name="Gujja S."/>
            <person name="Hansen M."/>
            <person name="Howarth C."/>
            <person name="Imamovic A."/>
            <person name="Ireland A."/>
            <person name="Larimer J."/>
            <person name="McCowan C."/>
            <person name="Murphy C."/>
            <person name="Pearson M."/>
            <person name="Poon T.W."/>
            <person name="Priest M."/>
            <person name="Roberts A."/>
            <person name="Saif S."/>
            <person name="Shea T."/>
            <person name="Sykes S."/>
            <person name="Wortman J."/>
            <person name="Nusbaum C."/>
            <person name="Birren B."/>
        </authorList>
    </citation>
    <scope>NUCLEOTIDE SEQUENCE [LARGE SCALE GENOMIC DNA]</scope>
    <source>
        <strain evidence="2">APO3</strain>
    </source>
</reference>
<accession>W4G2V2</accession>
<evidence type="ECO:0000313" key="2">
    <source>
        <dbReference type="EMBL" id="ETV73273.1"/>
    </source>
</evidence>
<keyword evidence="1" id="KW-0472">Membrane</keyword>
<keyword evidence="1" id="KW-1133">Transmembrane helix</keyword>
<dbReference type="VEuPathDB" id="FungiDB:H257_11814"/>